<evidence type="ECO:0000259" key="2">
    <source>
        <dbReference type="Pfam" id="PF13340"/>
    </source>
</evidence>
<dbReference type="InterPro" id="IPR052909">
    <property type="entry name" value="Transposase_6_like"/>
</dbReference>
<dbReference type="RefSeq" id="WP_041745280.1">
    <property type="nucleotide sequence ID" value="NZ_CADILN010000002.1"/>
</dbReference>
<dbReference type="EMBL" id="JBFPKE010000004">
    <property type="protein sequence ID" value="MEX3751624.1"/>
    <property type="molecule type" value="Genomic_DNA"/>
</dbReference>
<name>A0A6J5K3T6_9BURK</name>
<keyword evidence="6" id="KW-1185">Reference proteome</keyword>
<evidence type="ECO:0000313" key="5">
    <source>
        <dbReference type="Proteomes" id="UP000494102"/>
    </source>
</evidence>
<evidence type="ECO:0000256" key="1">
    <source>
        <dbReference type="SAM" id="MobiDB-lite"/>
    </source>
</evidence>
<feature type="region of interest" description="Disordered" evidence="1">
    <location>
        <begin position="115"/>
        <end position="153"/>
    </location>
</feature>
<feature type="compositionally biased region" description="Basic and acidic residues" evidence="1">
    <location>
        <begin position="473"/>
        <end position="483"/>
    </location>
</feature>
<dbReference type="EMBL" id="CADILN010000002">
    <property type="protein sequence ID" value="CAB4048268.1"/>
    <property type="molecule type" value="Genomic_DNA"/>
</dbReference>
<dbReference type="Pfam" id="PF13340">
    <property type="entry name" value="DUF4096"/>
    <property type="match status" value="1"/>
</dbReference>
<protein>
    <submittedName>
        <fullName evidence="4">Transposase</fullName>
    </submittedName>
</protein>
<proteinExistence type="predicted"/>
<reference evidence="4 6" key="2">
    <citation type="submission" date="2024-07" db="EMBL/GenBank/DDBJ databases">
        <title>A survey of Mimosa microsymbionts across Brazilian biomes reveals a high diversity of Paraburkholderia nodulating endemic species, but also that Cupriavidus is common as a symbiont of widespread species.</title>
        <authorList>
            <person name="Rouws L."/>
            <person name="Barauna A."/>
            <person name="Beukes C."/>
            <person name="Rouws J.R.C."/>
            <person name="De Faria S.M."/>
            <person name="Gross E."/>
            <person name="Bueno Dos Reis Junior F."/>
            <person name="Simon M.F."/>
            <person name="Maluk M."/>
            <person name="Odee D.W."/>
            <person name="Kenicer G."/>
            <person name="Young J.P.W."/>
            <person name="Reis V.M."/>
            <person name="Zilli J."/>
            <person name="James E.K."/>
        </authorList>
    </citation>
    <scope>NUCLEOTIDE SEQUENCE [LARGE SCALE GENOMIC DNA]</scope>
    <source>
        <strain evidence="4 6">BR14375</strain>
    </source>
</reference>
<evidence type="ECO:0000313" key="3">
    <source>
        <dbReference type="EMBL" id="CAB4048268.1"/>
    </source>
</evidence>
<feature type="domain" description="Insertion element IS402-like" evidence="2">
    <location>
        <begin position="6"/>
        <end position="81"/>
    </location>
</feature>
<evidence type="ECO:0000313" key="4">
    <source>
        <dbReference type="EMBL" id="MEX3751624.1"/>
    </source>
</evidence>
<dbReference type="AlphaFoldDB" id="A0A6J5K3T6"/>
<sequence>MFFDELSNDEWALLSALVSDEPAVRLNRRGRPRADPRVVANAVLWILTTGEPWSKLPGRYPSGPTCRRRFEEWQLNGTLLEMVRLLSSKGRTFAYIPQPAPPVAAKSAAAVVEAPSARDEGARGVSWRSPESWQAPGSGGNRSSAFNAGHMSNMPHASDVSPVRAWGAADPIADITRQLAGFDHAAPGAAHATRATQATRAIPRAPALPTPSVAYAPRPALRTDLRAMNEAGAVGAAMQGLDAAIASARAGSQAALPRSPLSTSLAPRGRQVAERHGYLIYVAAERVPNAMYRAWAEIMKDGRRVERSGLVGPRFADAAAAEHYAFEWAAQWIERECATLAASQAVRTTHAADPAPQVRVPHVQAHAHAHAASLYAQAHKPAAMQNVPATHASYAAAPSRLTAGMRHVPEPVGALNAFRGPLRRYTGEPAAGASGAGKGFTEAGFNEAANPARSPAASATTLINGAPAAVAATERDKTERYPSHTELISHAG</sequence>
<gene>
    <name evidence="4" type="ORF">AB3X84_16640</name>
    <name evidence="3" type="ORF">LMG9964_01902</name>
</gene>
<dbReference type="InterPro" id="IPR025161">
    <property type="entry name" value="IS402-like_dom"/>
</dbReference>
<dbReference type="PANTHER" id="PTHR46637:SF1">
    <property type="entry name" value="BLL5188 PROTEIN"/>
    <property type="match status" value="1"/>
</dbReference>
<evidence type="ECO:0000313" key="6">
    <source>
        <dbReference type="Proteomes" id="UP001558535"/>
    </source>
</evidence>
<feature type="region of interest" description="Disordered" evidence="1">
    <location>
        <begin position="468"/>
        <end position="492"/>
    </location>
</feature>
<accession>A0A6J5K3T6</accession>
<feature type="region of interest" description="Disordered" evidence="1">
    <location>
        <begin position="187"/>
        <end position="215"/>
    </location>
</feature>
<organism evidence="3 5">
    <name type="scientific">Paraburkholderia phenoliruptrix</name>
    <dbReference type="NCBI Taxonomy" id="252970"/>
    <lineage>
        <taxon>Bacteria</taxon>
        <taxon>Pseudomonadati</taxon>
        <taxon>Pseudomonadota</taxon>
        <taxon>Betaproteobacteria</taxon>
        <taxon>Burkholderiales</taxon>
        <taxon>Burkholderiaceae</taxon>
        <taxon>Paraburkholderia</taxon>
    </lineage>
</organism>
<dbReference type="GeneID" id="27796910"/>
<dbReference type="Proteomes" id="UP001558535">
    <property type="component" value="Unassembled WGS sequence"/>
</dbReference>
<feature type="compositionally biased region" description="Low complexity" evidence="1">
    <location>
        <begin position="187"/>
        <end position="207"/>
    </location>
</feature>
<dbReference type="Proteomes" id="UP000494102">
    <property type="component" value="Unassembled WGS sequence"/>
</dbReference>
<dbReference type="PANTHER" id="PTHR46637">
    <property type="entry name" value="TIS1421-TRANSPOSASE PROTEIN A"/>
    <property type="match status" value="1"/>
</dbReference>
<reference evidence="3 5" key="1">
    <citation type="submission" date="2020-04" db="EMBL/GenBank/DDBJ databases">
        <authorList>
            <person name="De Canck E."/>
        </authorList>
    </citation>
    <scope>NUCLEOTIDE SEQUENCE [LARGE SCALE GENOMIC DNA]</scope>
    <source>
        <strain evidence="3 5">LMG 9964</strain>
    </source>
</reference>